<evidence type="ECO:0000256" key="3">
    <source>
        <dbReference type="ARBA" id="ARBA00022617"/>
    </source>
</evidence>
<dbReference type="RefSeq" id="XP_046074764.1">
    <property type="nucleotide sequence ID" value="XM_046218113.1"/>
</dbReference>
<evidence type="ECO:0000256" key="10">
    <source>
        <dbReference type="SAM" id="Phobius"/>
    </source>
</evidence>
<evidence type="ECO:0000256" key="2">
    <source>
        <dbReference type="ARBA" id="ARBA00010617"/>
    </source>
</evidence>
<dbReference type="InterPro" id="IPR001128">
    <property type="entry name" value="Cyt_P450"/>
</dbReference>
<evidence type="ECO:0000313" key="11">
    <source>
        <dbReference type="EMBL" id="KAH8701058.1"/>
    </source>
</evidence>
<dbReference type="InterPro" id="IPR002402">
    <property type="entry name" value="Cyt_P450_E_grp-II"/>
</dbReference>
<dbReference type="Pfam" id="PF00067">
    <property type="entry name" value="p450"/>
    <property type="match status" value="1"/>
</dbReference>
<dbReference type="GeneID" id="70248400"/>
<dbReference type="PRINTS" id="PR00464">
    <property type="entry name" value="EP450II"/>
</dbReference>
<protein>
    <submittedName>
        <fullName evidence="11">Cytochrome P450 alkane hydroxylase</fullName>
    </submittedName>
</protein>
<dbReference type="PROSITE" id="PS00086">
    <property type="entry name" value="CYTOCHROME_P450"/>
    <property type="match status" value="1"/>
</dbReference>
<evidence type="ECO:0000256" key="8">
    <source>
        <dbReference type="PIRSR" id="PIRSR602402-1"/>
    </source>
</evidence>
<reference evidence="11" key="1">
    <citation type="submission" date="2021-12" db="EMBL/GenBank/DDBJ databases">
        <title>Convergent genome expansion in fungi linked to evolution of root-endophyte symbiosis.</title>
        <authorList>
            <consortium name="DOE Joint Genome Institute"/>
            <person name="Ke Y.-H."/>
            <person name="Bonito G."/>
            <person name="Liao H.-L."/>
            <person name="Looney B."/>
            <person name="Rojas-Flechas A."/>
            <person name="Nash J."/>
            <person name="Hameed K."/>
            <person name="Schadt C."/>
            <person name="Martin F."/>
            <person name="Crous P.W."/>
            <person name="Miettinen O."/>
            <person name="Magnuson J.K."/>
            <person name="Labbe J."/>
            <person name="Jacobson D."/>
            <person name="Doktycz M.J."/>
            <person name="Veneault-Fourrey C."/>
            <person name="Kuo A."/>
            <person name="Mondo S."/>
            <person name="Calhoun S."/>
            <person name="Riley R."/>
            <person name="Ohm R."/>
            <person name="LaButti K."/>
            <person name="Andreopoulos B."/>
            <person name="Pangilinan J."/>
            <person name="Nolan M."/>
            <person name="Tritt A."/>
            <person name="Clum A."/>
            <person name="Lipzen A."/>
            <person name="Daum C."/>
            <person name="Barry K."/>
            <person name="Grigoriev I.V."/>
            <person name="Vilgalys R."/>
        </authorList>
    </citation>
    <scope>NUCLEOTIDE SEQUENCE</scope>
    <source>
        <strain evidence="11">PMI_201</strain>
    </source>
</reference>
<keyword evidence="10" id="KW-1133">Transmembrane helix</keyword>
<proteinExistence type="inferred from homology"/>
<keyword evidence="4 8" id="KW-0479">Metal-binding</keyword>
<evidence type="ECO:0000256" key="7">
    <source>
        <dbReference type="ARBA" id="ARBA00023033"/>
    </source>
</evidence>
<dbReference type="Gene3D" id="1.10.630.10">
    <property type="entry name" value="Cytochrome P450"/>
    <property type="match status" value="1"/>
</dbReference>
<keyword evidence="12" id="KW-1185">Reference proteome</keyword>
<dbReference type="PANTHER" id="PTHR24287:SF18">
    <property type="entry name" value="CYTOCHROME P450 MONOOXYGENASE APDE-RELATED"/>
    <property type="match status" value="1"/>
</dbReference>
<keyword evidence="6 8" id="KW-0408">Iron</keyword>
<feature type="binding site" description="axial binding residue" evidence="8">
    <location>
        <position position="463"/>
    </location>
    <ligand>
        <name>heme</name>
        <dbReference type="ChEBI" id="CHEBI:30413"/>
    </ligand>
    <ligandPart>
        <name>Fe</name>
        <dbReference type="ChEBI" id="CHEBI:18248"/>
    </ligandPart>
</feature>
<sequence>MAIPYSHLAAGLFVTWVLYSLLRSVFTKIQTRRKARALGCLPAKDISKPFFGIGTYLELAKAAKEKRALEAARESFAVGGHTFQRTILGLKALNTLEPENIKAILATQFSDFDLGARHRLFFPLLGNGIFTLDGAGWSHSRAMLRPQFAREQVADVGMLGEHVDQLFHAIPSDGTAFDIQDYFFRLTLDTATEFLFGESTHCLSPQKASATGPLAIAGGEKGFAYAFNASQDGLIHRARAQNFYWLVNPRRFREAVKLVHDVVDYYVDQALAKQNHSEEEKFIGNTESRYVFLEAVARETQDRIALRDQMLNILLAGRDTTASLLSSSFYYLSRHPQVWARLRTEILNIFPATQTADRITIERLREVKYLRYFLNEVLRLIPPVSFNSRWATTDTTLPVGGGPDGKSPIFVPKGQKVNYSVALMHRRRDLWGEDAEDFRPERWEENSKHGWEYLPFNGGPRICLGQQYALAEASYVLVRLLQKFERVENAQPELTQPDLRISLTVAHASVKVRLYAAA</sequence>
<evidence type="ECO:0000313" key="12">
    <source>
        <dbReference type="Proteomes" id="UP001201262"/>
    </source>
</evidence>
<dbReference type="InterPro" id="IPR017972">
    <property type="entry name" value="Cyt_P450_CS"/>
</dbReference>
<comment type="caution">
    <text evidence="11">The sequence shown here is derived from an EMBL/GenBank/DDBJ whole genome shotgun (WGS) entry which is preliminary data.</text>
</comment>
<evidence type="ECO:0000256" key="1">
    <source>
        <dbReference type="ARBA" id="ARBA00001971"/>
    </source>
</evidence>
<comment type="cofactor">
    <cofactor evidence="1 8">
        <name>heme</name>
        <dbReference type="ChEBI" id="CHEBI:30413"/>
    </cofactor>
</comment>
<dbReference type="InterPro" id="IPR002974">
    <property type="entry name" value="Cyt_P450_E_CYP52_ascomycetes"/>
</dbReference>
<keyword evidence="10" id="KW-0472">Membrane</keyword>
<dbReference type="GO" id="GO:0005506">
    <property type="term" value="F:iron ion binding"/>
    <property type="evidence" value="ECO:0007669"/>
    <property type="project" value="InterPro"/>
</dbReference>
<dbReference type="Proteomes" id="UP001201262">
    <property type="component" value="Unassembled WGS sequence"/>
</dbReference>
<dbReference type="GO" id="GO:0020037">
    <property type="term" value="F:heme binding"/>
    <property type="evidence" value="ECO:0007669"/>
    <property type="project" value="InterPro"/>
</dbReference>
<gene>
    <name evidence="11" type="ORF">BGW36DRAFT_396012</name>
</gene>
<keyword evidence="7 9" id="KW-0503">Monooxygenase</keyword>
<dbReference type="CDD" id="cd11063">
    <property type="entry name" value="CYP52"/>
    <property type="match status" value="1"/>
</dbReference>
<evidence type="ECO:0000256" key="4">
    <source>
        <dbReference type="ARBA" id="ARBA00022723"/>
    </source>
</evidence>
<dbReference type="PANTHER" id="PTHR24287">
    <property type="entry name" value="P450, PUTATIVE (EUROFUNG)-RELATED"/>
    <property type="match status" value="1"/>
</dbReference>
<feature type="transmembrane region" description="Helical" evidence="10">
    <location>
        <begin position="6"/>
        <end position="26"/>
    </location>
</feature>
<keyword evidence="5 9" id="KW-0560">Oxidoreductase</keyword>
<dbReference type="GO" id="GO:0016712">
    <property type="term" value="F:oxidoreductase activity, acting on paired donors, with incorporation or reduction of molecular oxygen, reduced flavin or flavoprotein as one donor, and incorporation of one atom of oxygen"/>
    <property type="evidence" value="ECO:0007669"/>
    <property type="project" value="InterPro"/>
</dbReference>
<dbReference type="AlphaFoldDB" id="A0AAD4KX21"/>
<evidence type="ECO:0000256" key="5">
    <source>
        <dbReference type="ARBA" id="ARBA00023002"/>
    </source>
</evidence>
<dbReference type="SUPFAM" id="SSF48264">
    <property type="entry name" value="Cytochrome P450"/>
    <property type="match status" value="1"/>
</dbReference>
<keyword evidence="3 8" id="KW-0349">Heme</keyword>
<organism evidence="11 12">
    <name type="scientific">Talaromyces proteolyticus</name>
    <dbReference type="NCBI Taxonomy" id="1131652"/>
    <lineage>
        <taxon>Eukaryota</taxon>
        <taxon>Fungi</taxon>
        <taxon>Dikarya</taxon>
        <taxon>Ascomycota</taxon>
        <taxon>Pezizomycotina</taxon>
        <taxon>Eurotiomycetes</taxon>
        <taxon>Eurotiomycetidae</taxon>
        <taxon>Eurotiales</taxon>
        <taxon>Trichocomaceae</taxon>
        <taxon>Talaromyces</taxon>
        <taxon>Talaromyces sect. Bacilispori</taxon>
    </lineage>
</organism>
<keyword evidence="10" id="KW-0812">Transmembrane</keyword>
<accession>A0AAD4KX21</accession>
<name>A0AAD4KX21_9EURO</name>
<dbReference type="InterPro" id="IPR047146">
    <property type="entry name" value="Cyt_P450_E_CYP52_fungi"/>
</dbReference>
<comment type="similarity">
    <text evidence="2 9">Belongs to the cytochrome P450 family.</text>
</comment>
<dbReference type="InterPro" id="IPR036396">
    <property type="entry name" value="Cyt_P450_sf"/>
</dbReference>
<dbReference type="PRINTS" id="PR01239">
    <property type="entry name" value="EP450IICYP52"/>
</dbReference>
<dbReference type="EMBL" id="JAJTJA010000004">
    <property type="protein sequence ID" value="KAH8701058.1"/>
    <property type="molecule type" value="Genomic_DNA"/>
</dbReference>
<evidence type="ECO:0000256" key="9">
    <source>
        <dbReference type="RuleBase" id="RU000461"/>
    </source>
</evidence>
<evidence type="ECO:0000256" key="6">
    <source>
        <dbReference type="ARBA" id="ARBA00023004"/>
    </source>
</evidence>
<dbReference type="PRINTS" id="PR00385">
    <property type="entry name" value="P450"/>
</dbReference>